<reference evidence="2 3" key="1">
    <citation type="submission" date="2024-09" db="EMBL/GenBank/DDBJ databases">
        <authorList>
            <consortium name="All-Russian atlas of soil microorganisms"/>
            <consortium name="as a basis for the search for new antimicrobial producers and enzymes with unique properties"/>
            <person name="Sokolova E.A."/>
            <person name="Voronina E.N."/>
        </authorList>
    </citation>
    <scope>NUCLEOTIDE SEQUENCE [LARGE SCALE GENOMIC DNA]</scope>
    <source>
        <strain evidence="2 3">AF-22b-331.1</strain>
    </source>
</reference>
<protein>
    <recommendedName>
        <fullName evidence="4">DUF304 domain-containing protein</fullName>
    </recommendedName>
</protein>
<comment type="caution">
    <text evidence="2">The sequence shown here is derived from an EMBL/GenBank/DDBJ whole genome shotgun (WGS) entry which is preliminary data.</text>
</comment>
<keyword evidence="3" id="KW-1185">Reference proteome</keyword>
<dbReference type="Proteomes" id="UP001605261">
    <property type="component" value="Unassembled WGS sequence"/>
</dbReference>
<gene>
    <name evidence="2" type="ORF">ACEU0G_000068</name>
</gene>
<feature type="transmembrane region" description="Helical" evidence="1">
    <location>
        <begin position="57"/>
        <end position="76"/>
    </location>
</feature>
<keyword evidence="1" id="KW-1133">Transmembrane helix</keyword>
<evidence type="ECO:0000313" key="2">
    <source>
        <dbReference type="EMBL" id="MFG6110209.1"/>
    </source>
</evidence>
<name>A0ABW7D336_9GAMM</name>
<dbReference type="EMBL" id="JBHGCJ010000010">
    <property type="protein sequence ID" value="MFG6110209.1"/>
    <property type="molecule type" value="Genomic_DNA"/>
</dbReference>
<keyword evidence="1" id="KW-0812">Transmembrane</keyword>
<organism evidence="2 3">
    <name type="scientific">Stenotrophomonas nematodicola</name>
    <dbReference type="NCBI Taxonomy" id="2656746"/>
    <lineage>
        <taxon>Bacteria</taxon>
        <taxon>Pseudomonadati</taxon>
        <taxon>Pseudomonadota</taxon>
        <taxon>Gammaproteobacteria</taxon>
        <taxon>Lysobacterales</taxon>
        <taxon>Lysobacteraceae</taxon>
        <taxon>Stenotrophomonas</taxon>
    </lineage>
</organism>
<evidence type="ECO:0008006" key="4">
    <source>
        <dbReference type="Google" id="ProtNLM"/>
    </source>
</evidence>
<proteinExistence type="predicted"/>
<evidence type="ECO:0000313" key="3">
    <source>
        <dbReference type="Proteomes" id="UP001605261"/>
    </source>
</evidence>
<evidence type="ECO:0000256" key="1">
    <source>
        <dbReference type="SAM" id="Phobius"/>
    </source>
</evidence>
<accession>A0ABW7D336</accession>
<dbReference type="RefSeq" id="WP_394163928.1">
    <property type="nucleotide sequence ID" value="NZ_JBHGCJ010000010.1"/>
</dbReference>
<sequence length="159" mass="17710">MKWREPWGVSLRHQARFDPLGKPVRTTFLGLFGAFAVVFIMASWGKDAAGWWENLTTVSWIVPVFSAVLALFVRLVTWLSPRRIDYAPHGIIVFKAEDMLLIPWGAIGSHRFTTVEGDAALEITTLAGDVIPLFLPSTVSRAAIERELAEHMRKAAAHA</sequence>
<feature type="transmembrane region" description="Helical" evidence="1">
    <location>
        <begin position="26"/>
        <end position="45"/>
    </location>
</feature>
<keyword evidence="1" id="KW-0472">Membrane</keyword>